<reference evidence="2 3" key="1">
    <citation type="journal article" date="2018" name="BMC Genomics">
        <title>Comparative genome analyses reveal sequence features reflecting distinct modes of host-adaptation between dicot and monocot powdery mildew.</title>
        <authorList>
            <person name="Wu Y."/>
            <person name="Ma X."/>
            <person name="Pan Z."/>
            <person name="Kale S.D."/>
            <person name="Song Y."/>
            <person name="King H."/>
            <person name="Zhang Q."/>
            <person name="Presley C."/>
            <person name="Deng X."/>
            <person name="Wei C.I."/>
            <person name="Xiao S."/>
        </authorList>
    </citation>
    <scope>NUCLEOTIDE SEQUENCE [LARGE SCALE GENOMIC DNA]</scope>
    <source>
        <strain evidence="2">UCSC1</strain>
    </source>
</reference>
<feature type="compositionally biased region" description="Low complexity" evidence="1">
    <location>
        <begin position="40"/>
        <end position="50"/>
    </location>
</feature>
<dbReference type="OrthoDB" id="2563506at2759"/>
<feature type="region of interest" description="Disordered" evidence="1">
    <location>
        <begin position="40"/>
        <end position="91"/>
    </location>
</feature>
<feature type="region of interest" description="Disordered" evidence="1">
    <location>
        <begin position="114"/>
        <end position="135"/>
    </location>
</feature>
<dbReference type="Proteomes" id="UP000285405">
    <property type="component" value="Unassembled WGS sequence"/>
</dbReference>
<dbReference type="EMBL" id="MCBR01017171">
    <property type="protein sequence ID" value="RKF59841.1"/>
    <property type="molecule type" value="Genomic_DNA"/>
</dbReference>
<dbReference type="InterPro" id="IPR024368">
    <property type="entry name" value="Ecl1/2/3"/>
</dbReference>
<dbReference type="Pfam" id="PF12855">
    <property type="entry name" value="Ecl1"/>
    <property type="match status" value="1"/>
</dbReference>
<gene>
    <name evidence="2" type="ORF">GcC1_171002</name>
</gene>
<evidence type="ECO:0000313" key="3">
    <source>
        <dbReference type="Proteomes" id="UP000285405"/>
    </source>
</evidence>
<evidence type="ECO:0000256" key="1">
    <source>
        <dbReference type="SAM" id="MobiDB-lite"/>
    </source>
</evidence>
<name>A0A420HQY3_9PEZI</name>
<comment type="caution">
    <text evidence="2">The sequence shown here is derived from an EMBL/GenBank/DDBJ whole genome shotgun (WGS) entry which is preliminary data.</text>
</comment>
<accession>A0A420HQY3</accession>
<proteinExistence type="predicted"/>
<dbReference type="AlphaFoldDB" id="A0A420HQY3"/>
<evidence type="ECO:0000313" key="2">
    <source>
        <dbReference type="EMBL" id="RKF59841.1"/>
    </source>
</evidence>
<organism evidence="2 3">
    <name type="scientific">Golovinomyces cichoracearum</name>
    <dbReference type="NCBI Taxonomy" id="62708"/>
    <lineage>
        <taxon>Eukaryota</taxon>
        <taxon>Fungi</taxon>
        <taxon>Dikarya</taxon>
        <taxon>Ascomycota</taxon>
        <taxon>Pezizomycotina</taxon>
        <taxon>Leotiomycetes</taxon>
        <taxon>Erysiphales</taxon>
        <taxon>Erysiphaceae</taxon>
        <taxon>Golovinomyces</taxon>
    </lineage>
</organism>
<sequence>MTFDMDWSHSFCLMCDRQTDGNVYCSENCRLAEYEDVSNASSIASSPTSPQMKFLSRKSTQLSRSSATQLHDSYQNSNSDHSHPSSLSIASSVSDLQLSPTAKTTKIGLISLNPNSEYSLRGSQPNSVSETSLVSENSQRELRVYANAFNRSKYSRRQTGY</sequence>
<evidence type="ECO:0008006" key="4">
    <source>
        <dbReference type="Google" id="ProtNLM"/>
    </source>
</evidence>
<feature type="compositionally biased region" description="Polar residues" evidence="1">
    <location>
        <begin position="57"/>
        <end position="76"/>
    </location>
</feature>
<protein>
    <recommendedName>
        <fullName evidence="4">Life-span regulatory factor domain-containing protein</fullName>
    </recommendedName>
</protein>